<protein>
    <submittedName>
        <fullName evidence="1">Uncharacterized protein</fullName>
    </submittedName>
</protein>
<dbReference type="RefSeq" id="WP_065367967.1">
    <property type="nucleotide sequence ID" value="NZ_CP016205.1"/>
</dbReference>
<sequence>MVTHSEGSAYGAGVAQYLLDAGYKVTTILHLSSDEGDEFSTPKTPYTLQLSYEGDWVTGNKTIKNVDKVGEIKKGNLSWDTVHGTTKNKNIFNAAKDLEKVTLQLNIGEIDGNLSSWYNQENAKRTNFYSVNGIILNNLDGTKKR</sequence>
<dbReference type="Proteomes" id="UP000184105">
    <property type="component" value="Unassembled WGS sequence"/>
</dbReference>
<name>A0AAX2F7B4_9BACT</name>
<evidence type="ECO:0000313" key="1">
    <source>
        <dbReference type="EMBL" id="SHG17849.1"/>
    </source>
</evidence>
<gene>
    <name evidence="1" type="ORF">SAMN05444364_14825</name>
</gene>
<accession>A0AAX2F7B4</accession>
<organism evidence="1 2">
    <name type="scientific">Prevotella scopos JCM 17725</name>
    <dbReference type="NCBI Taxonomy" id="1236518"/>
    <lineage>
        <taxon>Bacteria</taxon>
        <taxon>Pseudomonadati</taxon>
        <taxon>Bacteroidota</taxon>
        <taxon>Bacteroidia</taxon>
        <taxon>Bacteroidales</taxon>
        <taxon>Prevotellaceae</taxon>
        <taxon>Prevotella</taxon>
    </lineage>
</organism>
<dbReference type="EMBL" id="FQWA01000048">
    <property type="protein sequence ID" value="SHG17849.1"/>
    <property type="molecule type" value="Genomic_DNA"/>
</dbReference>
<dbReference type="AlphaFoldDB" id="A0AAX2F7B4"/>
<comment type="caution">
    <text evidence="1">The sequence shown here is derived from an EMBL/GenBank/DDBJ whole genome shotgun (WGS) entry which is preliminary data.</text>
</comment>
<keyword evidence="2" id="KW-1185">Reference proteome</keyword>
<reference evidence="1 2" key="1">
    <citation type="submission" date="2016-11" db="EMBL/GenBank/DDBJ databases">
        <authorList>
            <person name="Varghese N."/>
            <person name="Submissions S."/>
        </authorList>
    </citation>
    <scope>NUCLEOTIDE SEQUENCE [LARGE SCALE GENOMIC DNA]</scope>
    <source>
        <strain evidence="1 2">DSM 22613</strain>
    </source>
</reference>
<evidence type="ECO:0000313" key="2">
    <source>
        <dbReference type="Proteomes" id="UP000184105"/>
    </source>
</evidence>
<proteinExistence type="predicted"/>